<dbReference type="CDD" id="cd16917">
    <property type="entry name" value="HATPase_UhpB-NarQ-NarX-like"/>
    <property type="match status" value="1"/>
</dbReference>
<feature type="domain" description="Signal transduction histidine kinase subgroup 3 dimerisation and phosphoacceptor" evidence="11">
    <location>
        <begin position="206"/>
        <end position="270"/>
    </location>
</feature>
<dbReference type="InterPro" id="IPR003594">
    <property type="entry name" value="HATPase_dom"/>
</dbReference>
<dbReference type="Gene3D" id="3.30.565.10">
    <property type="entry name" value="Histidine kinase-like ATPase, C-terminal domain"/>
    <property type="match status" value="1"/>
</dbReference>
<reference evidence="12 13" key="1">
    <citation type="submission" date="2019-04" db="EMBL/GenBank/DDBJ databases">
        <title>Streptomyces sp. nov. Bv016 isolated from bark of Buahinia variegata.</title>
        <authorList>
            <person name="Kanchanasin P."/>
            <person name="Tanasupawat S."/>
            <person name="Yuki M."/>
            <person name="Kudo T."/>
        </authorList>
    </citation>
    <scope>NUCLEOTIDE SEQUENCE [LARGE SCALE GENOMIC DNA]</scope>
    <source>
        <strain evidence="12 13">Bv016</strain>
    </source>
</reference>
<feature type="transmembrane region" description="Helical" evidence="9">
    <location>
        <begin position="100"/>
        <end position="118"/>
    </location>
</feature>
<protein>
    <recommendedName>
        <fullName evidence="2">histidine kinase</fullName>
        <ecNumber evidence="2">2.7.13.3</ecNumber>
    </recommendedName>
</protein>
<dbReference type="Pfam" id="PF02518">
    <property type="entry name" value="HATPase_c"/>
    <property type="match status" value="1"/>
</dbReference>
<dbReference type="Gene3D" id="1.20.5.1930">
    <property type="match status" value="1"/>
</dbReference>
<keyword evidence="7" id="KW-0067">ATP-binding</keyword>
<keyword evidence="13" id="KW-1185">Reference proteome</keyword>
<evidence type="ECO:0000256" key="9">
    <source>
        <dbReference type="SAM" id="Phobius"/>
    </source>
</evidence>
<keyword evidence="8" id="KW-0902">Two-component regulatory system</keyword>
<evidence type="ECO:0000256" key="2">
    <source>
        <dbReference type="ARBA" id="ARBA00012438"/>
    </source>
</evidence>
<feature type="transmembrane region" description="Helical" evidence="9">
    <location>
        <begin position="76"/>
        <end position="94"/>
    </location>
</feature>
<dbReference type="AlphaFoldDB" id="A0A4Z1CZE8"/>
<comment type="catalytic activity">
    <reaction evidence="1">
        <text>ATP + protein L-histidine = ADP + protein N-phospho-L-histidine.</text>
        <dbReference type="EC" id="2.7.13.3"/>
    </reaction>
</comment>
<evidence type="ECO:0000256" key="3">
    <source>
        <dbReference type="ARBA" id="ARBA00022553"/>
    </source>
</evidence>
<accession>A0A4Z1CZE8</accession>
<evidence type="ECO:0000259" key="10">
    <source>
        <dbReference type="Pfam" id="PF02518"/>
    </source>
</evidence>
<evidence type="ECO:0000256" key="5">
    <source>
        <dbReference type="ARBA" id="ARBA00022741"/>
    </source>
</evidence>
<gene>
    <name evidence="12" type="ORF">E5083_21725</name>
</gene>
<comment type="caution">
    <text evidence="12">The sequence shown here is derived from an EMBL/GenBank/DDBJ whole genome shotgun (WGS) entry which is preliminary data.</text>
</comment>
<evidence type="ECO:0000259" key="11">
    <source>
        <dbReference type="Pfam" id="PF07730"/>
    </source>
</evidence>
<dbReference type="SUPFAM" id="SSF55874">
    <property type="entry name" value="ATPase domain of HSP90 chaperone/DNA topoisomerase II/histidine kinase"/>
    <property type="match status" value="1"/>
</dbReference>
<evidence type="ECO:0000256" key="6">
    <source>
        <dbReference type="ARBA" id="ARBA00022777"/>
    </source>
</evidence>
<keyword evidence="9" id="KW-0812">Transmembrane</keyword>
<dbReference type="GO" id="GO:0005524">
    <property type="term" value="F:ATP binding"/>
    <property type="evidence" value="ECO:0007669"/>
    <property type="project" value="UniProtKB-KW"/>
</dbReference>
<evidence type="ECO:0000256" key="4">
    <source>
        <dbReference type="ARBA" id="ARBA00022679"/>
    </source>
</evidence>
<feature type="transmembrane region" description="Helical" evidence="9">
    <location>
        <begin position="125"/>
        <end position="142"/>
    </location>
</feature>
<dbReference type="Proteomes" id="UP000298159">
    <property type="component" value="Unassembled WGS sequence"/>
</dbReference>
<dbReference type="GO" id="GO:0046983">
    <property type="term" value="F:protein dimerization activity"/>
    <property type="evidence" value="ECO:0007669"/>
    <property type="project" value="InterPro"/>
</dbReference>
<dbReference type="RefSeq" id="WP_135787362.1">
    <property type="nucleotide sequence ID" value="NZ_SRRT01000006.1"/>
</dbReference>
<dbReference type="GO" id="GO:0016020">
    <property type="term" value="C:membrane"/>
    <property type="evidence" value="ECO:0007669"/>
    <property type="project" value="InterPro"/>
</dbReference>
<dbReference type="GeneID" id="95450208"/>
<dbReference type="EMBL" id="SRRT01000006">
    <property type="protein sequence ID" value="TGN74797.1"/>
    <property type="molecule type" value="Genomic_DNA"/>
</dbReference>
<feature type="domain" description="Histidine kinase/HSP90-like ATPase" evidence="10">
    <location>
        <begin position="322"/>
        <end position="409"/>
    </location>
</feature>
<dbReference type="GO" id="GO:0000155">
    <property type="term" value="F:phosphorelay sensor kinase activity"/>
    <property type="evidence" value="ECO:0007669"/>
    <property type="project" value="InterPro"/>
</dbReference>
<sequence length="418" mass="41605">MTTSPSTAGREALSGAVVAGVCCLVLGLAILLAVPPVAGPPGSPSAVPAVGSAAWCAILAAVAVQSGAVAASARTPRTSAGVVLLAAVLLAGVAPGDLVSVTAVPEIAAAYLLAVTTGHRLRNQAAAALFAGVTAATAVNAVRSGTAGPLGALGLGAGQGLIVVGVPMLIALVVVGRRAVRAAHEREIAALTGEKEALVASAIAAERLALARDLHDIAAHHLSGIAMLAAALQRQVDDRPAARESAHDIRAQSMAVLADLRRMVGLLRDDDMAPLADRSLRAIPDLLAPRRHPDGPGIGLTVRPDGADPGAGVSALAQVVGYHMVQEALANAALHAPGARCSVTLDGTGADRVALTVRNDRAPGPVPASGGGGFGLIGMRERAALVGASVDYGPTPGGGWQVTLELPRERLPTEGVRP</sequence>
<dbReference type="InterPro" id="IPR050482">
    <property type="entry name" value="Sensor_HK_TwoCompSys"/>
</dbReference>
<feature type="transmembrane region" description="Helical" evidence="9">
    <location>
        <begin position="46"/>
        <end position="64"/>
    </location>
</feature>
<keyword evidence="6 12" id="KW-0418">Kinase</keyword>
<dbReference type="InterPro" id="IPR036890">
    <property type="entry name" value="HATPase_C_sf"/>
</dbReference>
<keyword evidence="5" id="KW-0547">Nucleotide-binding</keyword>
<evidence type="ECO:0000313" key="12">
    <source>
        <dbReference type="EMBL" id="TGN74797.1"/>
    </source>
</evidence>
<dbReference type="EC" id="2.7.13.3" evidence="2"/>
<dbReference type="InterPro" id="IPR011712">
    <property type="entry name" value="Sig_transdc_His_kin_sub3_dim/P"/>
</dbReference>
<name>A0A4Z1CZE8_9ACTN</name>
<evidence type="ECO:0000313" key="13">
    <source>
        <dbReference type="Proteomes" id="UP000298159"/>
    </source>
</evidence>
<dbReference type="PANTHER" id="PTHR24421">
    <property type="entry name" value="NITRATE/NITRITE SENSOR PROTEIN NARX-RELATED"/>
    <property type="match status" value="1"/>
</dbReference>
<dbReference type="PANTHER" id="PTHR24421:SF10">
    <property type="entry name" value="NITRATE_NITRITE SENSOR PROTEIN NARQ"/>
    <property type="match status" value="1"/>
</dbReference>
<keyword evidence="9" id="KW-0472">Membrane</keyword>
<feature type="transmembrane region" description="Helical" evidence="9">
    <location>
        <begin position="12"/>
        <end position="34"/>
    </location>
</feature>
<evidence type="ECO:0000256" key="8">
    <source>
        <dbReference type="ARBA" id="ARBA00023012"/>
    </source>
</evidence>
<feature type="transmembrane region" description="Helical" evidence="9">
    <location>
        <begin position="154"/>
        <end position="176"/>
    </location>
</feature>
<keyword evidence="4" id="KW-0808">Transferase</keyword>
<evidence type="ECO:0000256" key="7">
    <source>
        <dbReference type="ARBA" id="ARBA00022840"/>
    </source>
</evidence>
<dbReference type="Pfam" id="PF07730">
    <property type="entry name" value="HisKA_3"/>
    <property type="match status" value="1"/>
</dbReference>
<keyword evidence="9" id="KW-1133">Transmembrane helix</keyword>
<organism evidence="12 13">
    <name type="scientific">Streptomyces bauhiniae</name>
    <dbReference type="NCBI Taxonomy" id="2340725"/>
    <lineage>
        <taxon>Bacteria</taxon>
        <taxon>Bacillati</taxon>
        <taxon>Actinomycetota</taxon>
        <taxon>Actinomycetes</taxon>
        <taxon>Kitasatosporales</taxon>
        <taxon>Streptomycetaceae</taxon>
        <taxon>Streptomyces</taxon>
    </lineage>
</organism>
<proteinExistence type="predicted"/>
<keyword evidence="3" id="KW-0597">Phosphoprotein</keyword>
<evidence type="ECO:0000256" key="1">
    <source>
        <dbReference type="ARBA" id="ARBA00000085"/>
    </source>
</evidence>